<accession>A0A8T2IJ93</accession>
<dbReference type="OrthoDB" id="9010896at2759"/>
<keyword evidence="1" id="KW-0812">Transmembrane</keyword>
<evidence type="ECO:0000313" key="4">
    <source>
        <dbReference type="Proteomes" id="UP000812440"/>
    </source>
</evidence>
<dbReference type="PANTHER" id="PTHR32037:SF2">
    <property type="entry name" value="TUMOR NECROSIS FACTOR RECEPTOR SUPERFAMILY MEMBER 12A"/>
    <property type="match status" value="1"/>
</dbReference>
<feature type="transmembrane region" description="Helical" evidence="1">
    <location>
        <begin position="69"/>
        <end position="93"/>
    </location>
</feature>
<name>A0A8T2IJ93_9PIPI</name>
<keyword evidence="2" id="KW-0732">Signal</keyword>
<dbReference type="PANTHER" id="PTHR32037">
    <property type="entry name" value="TUMOR NECROSIS FACTOR RECEPTOR SUPERFAMILY MEMBER 12A"/>
    <property type="match status" value="1"/>
</dbReference>
<dbReference type="InterPro" id="IPR022316">
    <property type="entry name" value="TNFR_12"/>
</dbReference>
<feature type="chain" id="PRO_5035782633" description="Tumor necrosis factor receptor superfamily member 12A" evidence="2">
    <location>
        <begin position="22"/>
        <end position="120"/>
    </location>
</feature>
<reference evidence="3" key="1">
    <citation type="thesis" date="2020" institute="ProQuest LLC" country="789 East Eisenhower Parkway, Ann Arbor, MI, USA">
        <title>Comparative Genomics and Chromosome Evolution.</title>
        <authorList>
            <person name="Mudd A.B."/>
        </authorList>
    </citation>
    <scope>NUCLEOTIDE SEQUENCE</scope>
    <source>
        <strain evidence="3">Female2</strain>
        <tissue evidence="3">Blood</tissue>
    </source>
</reference>
<evidence type="ECO:0008006" key="5">
    <source>
        <dbReference type="Google" id="ProtNLM"/>
    </source>
</evidence>
<keyword evidence="4" id="KW-1185">Reference proteome</keyword>
<evidence type="ECO:0000256" key="1">
    <source>
        <dbReference type="SAM" id="Phobius"/>
    </source>
</evidence>
<proteinExistence type="predicted"/>
<dbReference type="GO" id="GO:0005886">
    <property type="term" value="C:plasma membrane"/>
    <property type="evidence" value="ECO:0007669"/>
    <property type="project" value="InterPro"/>
</dbReference>
<dbReference type="Gene3D" id="4.10.400.20">
    <property type="match status" value="1"/>
</dbReference>
<feature type="signal peptide" evidence="2">
    <location>
        <begin position="1"/>
        <end position="21"/>
    </location>
</feature>
<keyword evidence="1" id="KW-0472">Membrane</keyword>
<dbReference type="PRINTS" id="PR01962">
    <property type="entry name" value="TNFACTORR12"/>
</dbReference>
<dbReference type="Pfam" id="PF12191">
    <property type="entry name" value="stn_TNFRSF12A"/>
    <property type="match status" value="1"/>
</dbReference>
<sequence length="120" mass="13167">MTLLDLLHTTVLVLLVPMCSGEAPRECLPQWSWSADLGKCMDCSICETSSKSDFCQTCDVIDKQADFPWLWVGVAAGLSVALIAIILGVTVYLTHCRRKNKFTTPIEETGSHSAEALLIH</sequence>
<keyword evidence="1" id="KW-1133">Transmembrane helix</keyword>
<organism evidence="3 4">
    <name type="scientific">Hymenochirus boettgeri</name>
    <name type="common">Congo dwarf clawed frog</name>
    <dbReference type="NCBI Taxonomy" id="247094"/>
    <lineage>
        <taxon>Eukaryota</taxon>
        <taxon>Metazoa</taxon>
        <taxon>Chordata</taxon>
        <taxon>Craniata</taxon>
        <taxon>Vertebrata</taxon>
        <taxon>Euteleostomi</taxon>
        <taxon>Amphibia</taxon>
        <taxon>Batrachia</taxon>
        <taxon>Anura</taxon>
        <taxon>Pipoidea</taxon>
        <taxon>Pipidae</taxon>
        <taxon>Pipinae</taxon>
        <taxon>Hymenochirus</taxon>
    </lineage>
</organism>
<evidence type="ECO:0000256" key="2">
    <source>
        <dbReference type="SAM" id="SignalP"/>
    </source>
</evidence>
<gene>
    <name evidence="3" type="ORF">GDO86_018823</name>
</gene>
<dbReference type="AlphaFoldDB" id="A0A8T2IJ93"/>
<dbReference type="GO" id="GO:2001238">
    <property type="term" value="P:positive regulation of extrinsic apoptotic signaling pathway"/>
    <property type="evidence" value="ECO:0007669"/>
    <property type="project" value="TreeGrafter"/>
</dbReference>
<comment type="caution">
    <text evidence="3">The sequence shown here is derived from an EMBL/GenBank/DDBJ whole genome shotgun (WGS) entry which is preliminary data.</text>
</comment>
<dbReference type="Proteomes" id="UP000812440">
    <property type="component" value="Unassembled WGS sequence"/>
</dbReference>
<evidence type="ECO:0000313" key="3">
    <source>
        <dbReference type="EMBL" id="KAG8432072.1"/>
    </source>
</evidence>
<protein>
    <recommendedName>
        <fullName evidence="5">Tumor necrosis factor receptor superfamily member 12A</fullName>
    </recommendedName>
</protein>
<dbReference type="EMBL" id="JAACNH010000011">
    <property type="protein sequence ID" value="KAG8432072.1"/>
    <property type="molecule type" value="Genomic_DNA"/>
</dbReference>